<dbReference type="AlphaFoldDB" id="A0A812LTP1"/>
<evidence type="ECO:0000256" key="1">
    <source>
        <dbReference type="SAM" id="MobiDB-lite"/>
    </source>
</evidence>
<evidence type="ECO:0000313" key="2">
    <source>
        <dbReference type="EMBL" id="CAE7251881.1"/>
    </source>
</evidence>
<feature type="region of interest" description="Disordered" evidence="1">
    <location>
        <begin position="60"/>
        <end position="100"/>
    </location>
</feature>
<gene>
    <name evidence="2" type="primary">ybiA</name>
    <name evidence="2" type="ORF">SNEC2469_LOCUS5266</name>
</gene>
<name>A0A812LTP1_9DINO</name>
<comment type="caution">
    <text evidence="2">The sequence shown here is derived from an EMBL/GenBank/DDBJ whole genome shotgun (WGS) entry which is preliminary data.</text>
</comment>
<dbReference type="EMBL" id="CAJNJA010009913">
    <property type="protein sequence ID" value="CAE7251881.1"/>
    <property type="molecule type" value="Genomic_DNA"/>
</dbReference>
<feature type="non-terminal residue" evidence="2">
    <location>
        <position position="133"/>
    </location>
</feature>
<sequence>MSQWDLADTLQPTRIRSGKKQKIFGEVDTTPSGEAAKRRQKLGTFDELLNAAGLDLANEVEPPPEDASQLWHFWGGGGNTGMSGQMTNNPELVPSENEESRAFHFSHKGVAVSVSERRRQPKDPLATDYTGDL</sequence>
<evidence type="ECO:0000313" key="3">
    <source>
        <dbReference type="Proteomes" id="UP000601435"/>
    </source>
</evidence>
<dbReference type="Proteomes" id="UP000601435">
    <property type="component" value="Unassembled WGS sequence"/>
</dbReference>
<accession>A0A812LTP1</accession>
<feature type="region of interest" description="Disordered" evidence="1">
    <location>
        <begin position="17"/>
        <end position="39"/>
    </location>
</feature>
<reference evidence="2" key="1">
    <citation type="submission" date="2021-02" db="EMBL/GenBank/DDBJ databases">
        <authorList>
            <person name="Dougan E. K."/>
            <person name="Rhodes N."/>
            <person name="Thang M."/>
            <person name="Chan C."/>
        </authorList>
    </citation>
    <scope>NUCLEOTIDE SEQUENCE</scope>
</reference>
<keyword evidence="3" id="KW-1185">Reference proteome</keyword>
<protein>
    <submittedName>
        <fullName evidence="2">YbiA protein</fullName>
    </submittedName>
</protein>
<organism evidence="2 3">
    <name type="scientific">Symbiodinium necroappetens</name>
    <dbReference type="NCBI Taxonomy" id="1628268"/>
    <lineage>
        <taxon>Eukaryota</taxon>
        <taxon>Sar</taxon>
        <taxon>Alveolata</taxon>
        <taxon>Dinophyceae</taxon>
        <taxon>Suessiales</taxon>
        <taxon>Symbiodiniaceae</taxon>
        <taxon>Symbiodinium</taxon>
    </lineage>
</organism>
<proteinExistence type="predicted"/>
<feature type="region of interest" description="Disordered" evidence="1">
    <location>
        <begin position="112"/>
        <end position="133"/>
    </location>
</feature>